<keyword evidence="2" id="KW-1185">Reference proteome</keyword>
<name>A0ABY4KJA9_9FLAO</name>
<proteinExistence type="predicted"/>
<organism evidence="1 2">
    <name type="scientific">Flavobacterium azooxidireducens</name>
    <dbReference type="NCBI Taxonomy" id="1871076"/>
    <lineage>
        <taxon>Bacteria</taxon>
        <taxon>Pseudomonadati</taxon>
        <taxon>Bacteroidota</taxon>
        <taxon>Flavobacteriia</taxon>
        <taxon>Flavobacteriales</taxon>
        <taxon>Flavobacteriaceae</taxon>
        <taxon>Flavobacterium</taxon>
    </lineage>
</organism>
<evidence type="ECO:0000313" key="1">
    <source>
        <dbReference type="EMBL" id="UPQ79507.1"/>
    </source>
</evidence>
<accession>A0ABY4KJA9</accession>
<protein>
    <submittedName>
        <fullName evidence="1">Uncharacterized protein</fullName>
    </submittedName>
</protein>
<dbReference type="EMBL" id="CP096205">
    <property type="protein sequence ID" value="UPQ79507.1"/>
    <property type="molecule type" value="Genomic_DNA"/>
</dbReference>
<dbReference type="Proteomes" id="UP000830583">
    <property type="component" value="Chromosome"/>
</dbReference>
<gene>
    <name evidence="1" type="ORF">M0M57_01400</name>
</gene>
<reference evidence="1" key="1">
    <citation type="submission" date="2022-04" db="EMBL/GenBank/DDBJ databases">
        <title>Consumption of N2O by Flavobacterium azooxidireducens sp. nov. isolated from Decomposing Leaf Litter of Phragmites australis (Cav.).</title>
        <authorList>
            <person name="Behrendt U."/>
            <person name="Spanner T."/>
            <person name="Augustin J."/>
            <person name="Horn M.A."/>
            <person name="Kolb S."/>
            <person name="Ulrich A."/>
        </authorList>
    </citation>
    <scope>NUCLEOTIDE SEQUENCE</scope>
    <source>
        <strain evidence="1">IGB 4-14</strain>
    </source>
</reference>
<dbReference type="RefSeq" id="WP_248434692.1">
    <property type="nucleotide sequence ID" value="NZ_CP096205.1"/>
</dbReference>
<sequence>MKFVVEGKIEKFLPPKNIEGFPSLSCKIIRLKVEDDFFYVLFTKKNYHLLSKCNNMQIVRFNLQLRVSNWNNNGRKFFNNEVYCNDLTVIKTLDYEKSPIQYNDRHYVVCKTNKKNILRLQLFDMVSEEIIEICHNYEFPNKKLNLNNVFYNMSYGIDLLLILNHYGILSIGNFIKTDIGEGYICQVFPLSFFKNNFLPVERYSFNFILESPREYSKNFEDQMFIKNIVYDEIDYSSYNENQDWDNQSDEFWNQF</sequence>
<evidence type="ECO:0000313" key="2">
    <source>
        <dbReference type="Proteomes" id="UP000830583"/>
    </source>
</evidence>